<evidence type="ECO:0000256" key="1">
    <source>
        <dbReference type="SAM" id="MobiDB-lite"/>
    </source>
</evidence>
<gene>
    <name evidence="2" type="ORF">GALL_464540</name>
</gene>
<proteinExistence type="predicted"/>
<feature type="compositionally biased region" description="Basic residues" evidence="1">
    <location>
        <begin position="243"/>
        <end position="254"/>
    </location>
</feature>
<organism evidence="2">
    <name type="scientific">mine drainage metagenome</name>
    <dbReference type="NCBI Taxonomy" id="410659"/>
    <lineage>
        <taxon>unclassified sequences</taxon>
        <taxon>metagenomes</taxon>
        <taxon>ecological metagenomes</taxon>
    </lineage>
</organism>
<feature type="region of interest" description="Disordered" evidence="1">
    <location>
        <begin position="106"/>
        <end position="133"/>
    </location>
</feature>
<protein>
    <submittedName>
        <fullName evidence="2">Uncharacterized protein</fullName>
    </submittedName>
</protein>
<sequence length="254" mass="26904">MSCVYNHANPRGMQTFRCAATMHGQQKPLRAHVLHHQRGCRASFGASAALAPLHRIHGAGLRHLRGQYLLRPALAGTGRPAIPHHRGGSRRGAVCLADRLRRRAAAARTAGRSVRSPHRHPDHGGAAGAGAAGGSVCAQRGAVGRGIVRHRHAVIHCPADRSNGGAPRAAAVARQGHRPGDERAAGRHSGRTGTGRRYCRAGELAGRVRIRRRRQHGDGTDAVASLAAPARRGADGPELSVSRRIHHGTVRKTP</sequence>
<dbReference type="AlphaFoldDB" id="A0A1J5PVT6"/>
<name>A0A1J5PVT6_9ZZZZ</name>
<dbReference type="EMBL" id="MLJW01003496">
    <property type="protein sequence ID" value="OIQ71927.1"/>
    <property type="molecule type" value="Genomic_DNA"/>
</dbReference>
<feature type="region of interest" description="Disordered" evidence="1">
    <location>
        <begin position="174"/>
        <end position="197"/>
    </location>
</feature>
<feature type="region of interest" description="Disordered" evidence="1">
    <location>
        <begin position="211"/>
        <end position="254"/>
    </location>
</feature>
<reference evidence="2" key="1">
    <citation type="submission" date="2016-10" db="EMBL/GenBank/DDBJ databases">
        <title>Sequence of Gallionella enrichment culture.</title>
        <authorList>
            <person name="Poehlein A."/>
            <person name="Muehling M."/>
            <person name="Daniel R."/>
        </authorList>
    </citation>
    <scope>NUCLEOTIDE SEQUENCE</scope>
</reference>
<evidence type="ECO:0000313" key="2">
    <source>
        <dbReference type="EMBL" id="OIQ71927.1"/>
    </source>
</evidence>
<comment type="caution">
    <text evidence="2">The sequence shown here is derived from an EMBL/GenBank/DDBJ whole genome shotgun (WGS) entry which is preliminary data.</text>
</comment>
<accession>A0A1J5PVT6</accession>